<dbReference type="CDD" id="cd00093">
    <property type="entry name" value="HTH_XRE"/>
    <property type="match status" value="1"/>
</dbReference>
<evidence type="ECO:0000313" key="3">
    <source>
        <dbReference type="EMBL" id="MDK9866735.1"/>
    </source>
</evidence>
<evidence type="ECO:0000313" key="4">
    <source>
        <dbReference type="Proteomes" id="UP001174037"/>
    </source>
</evidence>
<dbReference type="InterPro" id="IPR050807">
    <property type="entry name" value="TransReg_Diox_bact_type"/>
</dbReference>
<evidence type="ECO:0000256" key="1">
    <source>
        <dbReference type="ARBA" id="ARBA00023125"/>
    </source>
</evidence>
<dbReference type="GO" id="GO:0003700">
    <property type="term" value="F:DNA-binding transcription factor activity"/>
    <property type="evidence" value="ECO:0007669"/>
    <property type="project" value="TreeGrafter"/>
</dbReference>
<proteinExistence type="predicted"/>
<name>A0AAW7AN42_9STAP</name>
<dbReference type="InterPro" id="IPR001387">
    <property type="entry name" value="Cro/C1-type_HTH"/>
</dbReference>
<evidence type="ECO:0000259" key="2">
    <source>
        <dbReference type="PROSITE" id="PS50943"/>
    </source>
</evidence>
<dbReference type="Gene3D" id="1.10.260.40">
    <property type="entry name" value="lambda repressor-like DNA-binding domains"/>
    <property type="match status" value="1"/>
</dbReference>
<dbReference type="EMBL" id="JARGCK010000013">
    <property type="protein sequence ID" value="MDK9866735.1"/>
    <property type="molecule type" value="Genomic_DNA"/>
</dbReference>
<comment type="caution">
    <text evidence="3">The sequence shown here is derived from an EMBL/GenBank/DDBJ whole genome shotgun (WGS) entry which is preliminary data.</text>
</comment>
<keyword evidence="1" id="KW-0238">DNA-binding</keyword>
<dbReference type="PANTHER" id="PTHR46797">
    <property type="entry name" value="HTH-TYPE TRANSCRIPTIONAL REGULATOR"/>
    <property type="match status" value="1"/>
</dbReference>
<dbReference type="AlphaFoldDB" id="A0AAW7AN42"/>
<sequence>MNIGDNIKKIRKEKGLKQTDFATQLNISQSYLSDLENGRKNISIDTAKQIADKLNVTIGYLTSGNKMYSDLTDDEKKNEILKFKNMSSSENTSREETLKNNLLELIKSDLQYLDIHYLNNVYNFYELEKNNKNTLLFISVLLQKLFNDKGSESTEVYDDIMNEFSEFLKEYLNIK</sequence>
<accession>A0AAW7AN42</accession>
<organism evidence="3 4">
    <name type="scientific">Staphylococcus equorum</name>
    <dbReference type="NCBI Taxonomy" id="246432"/>
    <lineage>
        <taxon>Bacteria</taxon>
        <taxon>Bacillati</taxon>
        <taxon>Bacillota</taxon>
        <taxon>Bacilli</taxon>
        <taxon>Bacillales</taxon>
        <taxon>Staphylococcaceae</taxon>
        <taxon>Staphylococcus</taxon>
    </lineage>
</organism>
<dbReference type="RefSeq" id="WP_285324291.1">
    <property type="nucleotide sequence ID" value="NZ_JARGCK010000013.1"/>
</dbReference>
<feature type="domain" description="HTH cro/C1-type" evidence="2">
    <location>
        <begin position="7"/>
        <end position="61"/>
    </location>
</feature>
<protein>
    <submittedName>
        <fullName evidence="3">Helix-turn-helix transcriptional regulator</fullName>
    </submittedName>
</protein>
<dbReference type="PROSITE" id="PS50943">
    <property type="entry name" value="HTH_CROC1"/>
    <property type="match status" value="1"/>
</dbReference>
<dbReference type="SUPFAM" id="SSF47413">
    <property type="entry name" value="lambda repressor-like DNA-binding domains"/>
    <property type="match status" value="1"/>
</dbReference>
<reference evidence="3" key="2">
    <citation type="submission" date="2023-03" db="EMBL/GenBank/DDBJ databases">
        <authorList>
            <person name="Vazquez L."/>
            <person name="Rodriguez J."/>
            <person name="Mayo B."/>
            <person name="Florez A.B."/>
        </authorList>
    </citation>
    <scope>NUCLEOTIDE SEQUENCE</scope>
    <source>
        <strain evidence="3">5A3I</strain>
    </source>
</reference>
<dbReference type="SMART" id="SM00530">
    <property type="entry name" value="HTH_XRE"/>
    <property type="match status" value="1"/>
</dbReference>
<dbReference type="Pfam" id="PF01381">
    <property type="entry name" value="HTH_3"/>
    <property type="match status" value="1"/>
</dbReference>
<dbReference type="InterPro" id="IPR010982">
    <property type="entry name" value="Lambda_DNA-bd_dom_sf"/>
</dbReference>
<dbReference type="GO" id="GO:0003677">
    <property type="term" value="F:DNA binding"/>
    <property type="evidence" value="ECO:0007669"/>
    <property type="project" value="UniProtKB-KW"/>
</dbReference>
<reference evidence="3" key="1">
    <citation type="journal article" date="2023" name="Int. J. Mol. Sci.">
        <title>Antibiotic Resistance/Susceptibility Profiles of Staphylococcus equorum Strains from Cheese, and Genome Analysis for Antibiotic Resistance Genes.</title>
        <authorList>
            <person name="Vazquez L."/>
            <person name="Srednik M.E."/>
            <person name="Rodriguez J."/>
            <person name="Florez A.B."/>
            <person name="Mayo B."/>
        </authorList>
    </citation>
    <scope>NUCLEOTIDE SEQUENCE</scope>
    <source>
        <strain evidence="3">5A3I</strain>
    </source>
</reference>
<dbReference type="Proteomes" id="UP001174037">
    <property type="component" value="Unassembled WGS sequence"/>
</dbReference>
<dbReference type="GO" id="GO:0005829">
    <property type="term" value="C:cytosol"/>
    <property type="evidence" value="ECO:0007669"/>
    <property type="project" value="TreeGrafter"/>
</dbReference>
<gene>
    <name evidence="3" type="ORF">P1A27_12380</name>
</gene>
<dbReference type="PANTHER" id="PTHR46797:SF1">
    <property type="entry name" value="METHYLPHOSPHONATE SYNTHASE"/>
    <property type="match status" value="1"/>
</dbReference>